<name>A0A1R3L4J3_9ROSI</name>
<organism evidence="2 3">
    <name type="scientific">Corchorus olitorius</name>
    <dbReference type="NCBI Taxonomy" id="93759"/>
    <lineage>
        <taxon>Eukaryota</taxon>
        <taxon>Viridiplantae</taxon>
        <taxon>Streptophyta</taxon>
        <taxon>Embryophyta</taxon>
        <taxon>Tracheophyta</taxon>
        <taxon>Spermatophyta</taxon>
        <taxon>Magnoliopsida</taxon>
        <taxon>eudicotyledons</taxon>
        <taxon>Gunneridae</taxon>
        <taxon>Pentapetalae</taxon>
        <taxon>rosids</taxon>
        <taxon>malvids</taxon>
        <taxon>Malvales</taxon>
        <taxon>Malvaceae</taxon>
        <taxon>Grewioideae</taxon>
        <taxon>Apeibeae</taxon>
        <taxon>Corchorus</taxon>
    </lineage>
</organism>
<protein>
    <recommendedName>
        <fullName evidence="1">G-patch domain-containing protein</fullName>
    </recommendedName>
</protein>
<gene>
    <name evidence="2" type="ORF">COLO4_00186</name>
</gene>
<dbReference type="GO" id="GO:0003676">
    <property type="term" value="F:nucleic acid binding"/>
    <property type="evidence" value="ECO:0007669"/>
    <property type="project" value="InterPro"/>
</dbReference>
<comment type="caution">
    <text evidence="2">The sequence shown here is derived from an EMBL/GenBank/DDBJ whole genome shotgun (WGS) entry which is preliminary data.</text>
</comment>
<evidence type="ECO:0000313" key="2">
    <source>
        <dbReference type="EMBL" id="OMP14200.1"/>
    </source>
</evidence>
<dbReference type="PROSITE" id="PS50174">
    <property type="entry name" value="G_PATCH"/>
    <property type="match status" value="1"/>
</dbReference>
<dbReference type="Pfam" id="PF01585">
    <property type="entry name" value="G-patch"/>
    <property type="match status" value="1"/>
</dbReference>
<keyword evidence="3" id="KW-1185">Reference proteome</keyword>
<accession>A0A1R3L4J3</accession>
<dbReference type="InterPro" id="IPR000467">
    <property type="entry name" value="G_patch_dom"/>
</dbReference>
<evidence type="ECO:0000313" key="3">
    <source>
        <dbReference type="Proteomes" id="UP000187203"/>
    </source>
</evidence>
<dbReference type="AlphaFoldDB" id="A0A1R3L4J3"/>
<sequence>MMRKGFEEGKGLGKDLHGISQAVEILVHEGPFGLGFKPTAKDWAEAEERLKKRKLARMGHRVEEKKMKFPPLFETFKSAGWANSDMSEEEQEMVKKMQGLDVNAVSDDGQEENDCPWIRELTPVEVLSNWVEYEGAVFVDDSDM</sequence>
<dbReference type="Proteomes" id="UP000187203">
    <property type="component" value="Unassembled WGS sequence"/>
</dbReference>
<evidence type="ECO:0000259" key="1">
    <source>
        <dbReference type="PROSITE" id="PS50174"/>
    </source>
</evidence>
<dbReference type="EMBL" id="AWUE01001311">
    <property type="protein sequence ID" value="OMP14200.1"/>
    <property type="molecule type" value="Genomic_DNA"/>
</dbReference>
<dbReference type="OrthoDB" id="996821at2759"/>
<proteinExistence type="predicted"/>
<feature type="domain" description="G-patch" evidence="1">
    <location>
        <begin position="1"/>
        <end position="39"/>
    </location>
</feature>
<reference evidence="3" key="1">
    <citation type="submission" date="2013-09" db="EMBL/GenBank/DDBJ databases">
        <title>Corchorus olitorius genome sequencing.</title>
        <authorList>
            <person name="Alam M."/>
            <person name="Haque M.S."/>
            <person name="Islam M.S."/>
            <person name="Emdad E.M."/>
            <person name="Islam M.M."/>
            <person name="Ahmed B."/>
            <person name="Halim A."/>
            <person name="Hossen Q.M.M."/>
            <person name="Hossain M.Z."/>
            <person name="Ahmed R."/>
            <person name="Khan M.M."/>
            <person name="Islam R."/>
            <person name="Rashid M.M."/>
            <person name="Khan S.A."/>
            <person name="Rahman M.S."/>
            <person name="Alam M."/>
            <person name="Yahiya A.S."/>
            <person name="Khan M.S."/>
            <person name="Azam M.S."/>
            <person name="Haque T."/>
            <person name="Lashkar M.Z.H."/>
            <person name="Akhand A.I."/>
            <person name="Morshed G."/>
            <person name="Roy S."/>
            <person name="Uddin K.S."/>
            <person name="Rabeya T."/>
            <person name="Hossain A.S."/>
            <person name="Chowdhury A."/>
            <person name="Snigdha A.R."/>
            <person name="Mortoza M.S."/>
            <person name="Matin S.A."/>
            <person name="Hoque S.M.E."/>
            <person name="Islam M.K."/>
            <person name="Roy D.K."/>
            <person name="Haider R."/>
            <person name="Moosa M.M."/>
            <person name="Elias S.M."/>
            <person name="Hasan A.M."/>
            <person name="Jahan S."/>
            <person name="Shafiuddin M."/>
            <person name="Mahmood N."/>
            <person name="Shommy N.S."/>
        </authorList>
    </citation>
    <scope>NUCLEOTIDE SEQUENCE [LARGE SCALE GENOMIC DNA]</scope>
    <source>
        <strain evidence="3">cv. O-4</strain>
    </source>
</reference>